<dbReference type="PANTHER" id="PTHR28152">
    <property type="entry name" value="HYDROXYACYL-THIOESTER DEHYDRATASE TYPE 2, MITOCHONDRIAL"/>
    <property type="match status" value="1"/>
</dbReference>
<sequence length="301" mass="32979">MNPTKFTNPETVDFSDWVENTETLSDVASSSASVKLAAILNHPRSLEEAHSNALFPLGHWLQFTPSSVQDELGADGHPKLGGFMPPLPLPRRMWAGSSIDFHRPICVGQQLSRITTIESITPKNGSSGALCFVVLRHDVAADQTLALTERQTIVYREAVPVAANPQATSRPPREDTPAPEGWDWVETKRPDTITLFRYSALTFNSHRIHYDLPYATEVEGYPGLVVHGPLMATYIMDSFVKHHPEAVITSFTFQARSPIFVGEQLHVVGRVEDTSSDASSEQLSVVAPGGGVAVTAHITFR</sequence>
<reference evidence="2" key="1">
    <citation type="submission" date="2021-02" db="EMBL/GenBank/DDBJ databases">
        <title>Sequencing the genomes of 1000 actinobacteria strains.</title>
        <authorList>
            <person name="Klenk H.-P."/>
        </authorList>
    </citation>
    <scope>NUCLEOTIDE SEQUENCE</scope>
    <source>
        <strain evidence="2">DSM 22850</strain>
    </source>
</reference>
<dbReference type="Proteomes" id="UP000675163">
    <property type="component" value="Unassembled WGS sequence"/>
</dbReference>
<dbReference type="InterPro" id="IPR052741">
    <property type="entry name" value="Mitochondrial_HTD2"/>
</dbReference>
<dbReference type="PANTHER" id="PTHR28152:SF1">
    <property type="entry name" value="HYDROXYACYL-THIOESTER DEHYDRATASE TYPE 2, MITOCHONDRIAL"/>
    <property type="match status" value="1"/>
</dbReference>
<protein>
    <submittedName>
        <fullName evidence="2">3-methylfumaryl-CoA hydratase</fullName>
        <ecNumber evidence="2">4.2.1.153</ecNumber>
    </submittedName>
</protein>
<evidence type="ECO:0000259" key="1">
    <source>
        <dbReference type="Pfam" id="PF13452"/>
    </source>
</evidence>
<proteinExistence type="predicted"/>
<organism evidence="2 3">
    <name type="scientific">Leucobacter exalbidus</name>
    <dbReference type="NCBI Taxonomy" id="662960"/>
    <lineage>
        <taxon>Bacteria</taxon>
        <taxon>Bacillati</taxon>
        <taxon>Actinomycetota</taxon>
        <taxon>Actinomycetes</taxon>
        <taxon>Micrococcales</taxon>
        <taxon>Microbacteriaceae</taxon>
        <taxon>Leucobacter</taxon>
    </lineage>
</organism>
<evidence type="ECO:0000313" key="3">
    <source>
        <dbReference type="Proteomes" id="UP000675163"/>
    </source>
</evidence>
<dbReference type="GO" id="GO:0019171">
    <property type="term" value="F:(3R)-hydroxyacyl-[acyl-carrier-protein] dehydratase activity"/>
    <property type="evidence" value="ECO:0007669"/>
    <property type="project" value="TreeGrafter"/>
</dbReference>
<keyword evidence="3" id="KW-1185">Reference proteome</keyword>
<gene>
    <name evidence="2" type="ORF">JOF28_002531</name>
</gene>
<name>A0A940T4Y4_9MICO</name>
<dbReference type="Pfam" id="PF13452">
    <property type="entry name" value="FAS1_DH_region"/>
    <property type="match status" value="1"/>
</dbReference>
<dbReference type="InterPro" id="IPR039569">
    <property type="entry name" value="FAS1-like_DH_region"/>
</dbReference>
<comment type="caution">
    <text evidence="2">The sequence shown here is derived from an EMBL/GenBank/DDBJ whole genome shotgun (WGS) entry which is preliminary data.</text>
</comment>
<keyword evidence="2" id="KW-0456">Lyase</keyword>
<dbReference type="InterPro" id="IPR029069">
    <property type="entry name" value="HotDog_dom_sf"/>
</dbReference>
<dbReference type="AlphaFoldDB" id="A0A940T4Y4"/>
<feature type="domain" description="FAS1-like dehydratase" evidence="1">
    <location>
        <begin position="84"/>
        <end position="140"/>
    </location>
</feature>
<dbReference type="EC" id="4.2.1.153" evidence="2"/>
<evidence type="ECO:0000313" key="2">
    <source>
        <dbReference type="EMBL" id="MBP1327299.1"/>
    </source>
</evidence>
<dbReference type="Gene3D" id="3.10.129.10">
    <property type="entry name" value="Hotdog Thioesterase"/>
    <property type="match status" value="2"/>
</dbReference>
<dbReference type="RefSeq" id="WP_209706076.1">
    <property type="nucleotide sequence ID" value="NZ_JAFIDA010000001.1"/>
</dbReference>
<dbReference type="EMBL" id="JAFIDA010000001">
    <property type="protein sequence ID" value="MBP1327299.1"/>
    <property type="molecule type" value="Genomic_DNA"/>
</dbReference>
<accession>A0A940T4Y4</accession>
<dbReference type="SUPFAM" id="SSF54637">
    <property type="entry name" value="Thioesterase/thiol ester dehydrase-isomerase"/>
    <property type="match status" value="2"/>
</dbReference>